<dbReference type="EMBL" id="PDCN02000009">
    <property type="protein sequence ID" value="PIB75572.1"/>
    <property type="molecule type" value="Genomic_DNA"/>
</dbReference>
<comment type="subcellular location">
    <subcellularLocation>
        <location evidence="1">Cell membrane</location>
        <topology evidence="1">Multi-pass membrane protein</topology>
    </subcellularLocation>
</comment>
<evidence type="ECO:0000256" key="3">
    <source>
        <dbReference type="ARBA" id="ARBA00022692"/>
    </source>
</evidence>
<evidence type="ECO:0000256" key="6">
    <source>
        <dbReference type="SAM" id="Phobius"/>
    </source>
</evidence>
<keyword evidence="5 6" id="KW-0472">Membrane</keyword>
<protein>
    <submittedName>
        <fullName evidence="7">Inner membrane protein YhjD</fullName>
    </submittedName>
</protein>
<name>A0A2G5PB65_9MYCO</name>
<dbReference type="Proteomes" id="UP000230551">
    <property type="component" value="Unassembled WGS sequence"/>
</dbReference>
<dbReference type="Pfam" id="PF03631">
    <property type="entry name" value="Virul_fac_BrkB"/>
    <property type="match status" value="1"/>
</dbReference>
<sequence>MTETAQTETAQTETAQIEEKKPGLLDRLRTRWHWFDHVWRAQLRYNDSKGDFYAAGITYYTIFSIFPLLMVGFATGGFVLVNHPELLDHIENQIRSSISGDLGTQVIDLMDSAIASRTSVGVIGLATALWAGLGWMANVREALTQMWGQYRSVKPTFVRGKLSDLLALATTGLALALTIGLTALRNTPLLANLLDWLGVPDSPLTSALLRTASLLISVLVAWMMFSWMIARLPREHASIRSCLRAGLIAAVGFEAFKQVASIYLKSVLTGPAGATFGPVLGLMVFAYVTARLVLFATAWAATARENRAEDVIEPPSEPAVINNRVIAPAPLAPAQAAAAALAGAAGALGWSRWRNRRH</sequence>
<feature type="transmembrane region" description="Helical" evidence="6">
    <location>
        <begin position="242"/>
        <end position="264"/>
    </location>
</feature>
<keyword evidence="2" id="KW-1003">Cell membrane</keyword>
<evidence type="ECO:0000256" key="5">
    <source>
        <dbReference type="ARBA" id="ARBA00023136"/>
    </source>
</evidence>
<keyword evidence="3 6" id="KW-0812">Transmembrane</keyword>
<dbReference type="RefSeq" id="WP_090587519.1">
    <property type="nucleotide sequence ID" value="NZ_CP104302.1"/>
</dbReference>
<accession>A0A2G5PB65</accession>
<dbReference type="STRING" id="85968.GCA_900073015_01247"/>
<evidence type="ECO:0000256" key="4">
    <source>
        <dbReference type="ARBA" id="ARBA00022989"/>
    </source>
</evidence>
<keyword evidence="4 6" id="KW-1133">Transmembrane helix</keyword>
<proteinExistence type="predicted"/>
<dbReference type="InterPro" id="IPR017039">
    <property type="entry name" value="Virul_fac_BrkB"/>
</dbReference>
<dbReference type="PANTHER" id="PTHR30213:SF1">
    <property type="entry name" value="INNER MEMBRANE PROTEIN YHJD"/>
    <property type="match status" value="1"/>
</dbReference>
<dbReference type="OrthoDB" id="4127374at2"/>
<dbReference type="PIRSF" id="PIRSF035875">
    <property type="entry name" value="RNase_BN"/>
    <property type="match status" value="1"/>
</dbReference>
<dbReference type="NCBIfam" id="TIGR00766">
    <property type="entry name" value="inner membrane protein YhjD"/>
    <property type="match status" value="1"/>
</dbReference>
<dbReference type="AlphaFoldDB" id="A0A2G5PB65"/>
<evidence type="ECO:0000313" key="7">
    <source>
        <dbReference type="EMBL" id="PIB75572.1"/>
    </source>
</evidence>
<feature type="transmembrane region" description="Helical" evidence="6">
    <location>
        <begin position="52"/>
        <end position="81"/>
    </location>
</feature>
<comment type="caution">
    <text evidence="7">The sequence shown here is derived from an EMBL/GenBank/DDBJ whole genome shotgun (WGS) entry which is preliminary data.</text>
</comment>
<organism evidence="7 8">
    <name type="scientific">Mycolicibacterium brumae</name>
    <dbReference type="NCBI Taxonomy" id="85968"/>
    <lineage>
        <taxon>Bacteria</taxon>
        <taxon>Bacillati</taxon>
        <taxon>Actinomycetota</taxon>
        <taxon>Actinomycetes</taxon>
        <taxon>Mycobacteriales</taxon>
        <taxon>Mycobacteriaceae</taxon>
        <taxon>Mycolicibacterium</taxon>
    </lineage>
</organism>
<feature type="transmembrane region" description="Helical" evidence="6">
    <location>
        <begin position="118"/>
        <end position="137"/>
    </location>
</feature>
<feature type="transmembrane region" description="Helical" evidence="6">
    <location>
        <begin position="204"/>
        <end position="230"/>
    </location>
</feature>
<evidence type="ECO:0000256" key="1">
    <source>
        <dbReference type="ARBA" id="ARBA00004651"/>
    </source>
</evidence>
<gene>
    <name evidence="7" type="primary">yhjD</name>
    <name evidence="7" type="ORF">CQY22_009140</name>
</gene>
<reference evidence="7 8" key="1">
    <citation type="journal article" date="2017" name="Infect. Genet. Evol.">
        <title>The new phylogeny of the genus Mycobacterium: The old and the news.</title>
        <authorList>
            <person name="Tortoli E."/>
            <person name="Fedrizzi T."/>
            <person name="Meehan C.J."/>
            <person name="Trovato A."/>
            <person name="Grottola A."/>
            <person name="Giacobazzi E."/>
            <person name="Serpini G.F."/>
            <person name="Tagliazucchi S."/>
            <person name="Fabio A."/>
            <person name="Bettua C."/>
            <person name="Bertorelli R."/>
            <person name="Frascaro F."/>
            <person name="De Sanctis V."/>
            <person name="Pecorari M."/>
            <person name="Jousson O."/>
            <person name="Segata N."/>
            <person name="Cirillo D.M."/>
        </authorList>
    </citation>
    <scope>NUCLEOTIDE SEQUENCE [LARGE SCALE GENOMIC DNA]</scope>
    <source>
        <strain evidence="7 8">CIP1034565</strain>
    </source>
</reference>
<dbReference type="PANTHER" id="PTHR30213">
    <property type="entry name" value="INNER MEMBRANE PROTEIN YHJD"/>
    <property type="match status" value="1"/>
</dbReference>
<feature type="transmembrane region" description="Helical" evidence="6">
    <location>
        <begin position="276"/>
        <end position="301"/>
    </location>
</feature>
<dbReference type="GO" id="GO:0005886">
    <property type="term" value="C:plasma membrane"/>
    <property type="evidence" value="ECO:0007669"/>
    <property type="project" value="UniProtKB-SubCell"/>
</dbReference>
<feature type="transmembrane region" description="Helical" evidence="6">
    <location>
        <begin position="165"/>
        <end position="184"/>
    </location>
</feature>
<evidence type="ECO:0000256" key="2">
    <source>
        <dbReference type="ARBA" id="ARBA00022475"/>
    </source>
</evidence>
<evidence type="ECO:0000313" key="8">
    <source>
        <dbReference type="Proteomes" id="UP000230551"/>
    </source>
</evidence>
<keyword evidence="8" id="KW-1185">Reference proteome</keyword>
<dbReference type="InterPro" id="IPR005274">
    <property type="entry name" value="IM_pro_YhjD"/>
</dbReference>